<dbReference type="Pfam" id="PF13181">
    <property type="entry name" value="TPR_8"/>
    <property type="match status" value="1"/>
</dbReference>
<reference evidence="2 3" key="1">
    <citation type="submission" date="2014-12" db="EMBL/GenBank/DDBJ databases">
        <title>Genomes of Geoalkalibacter ferrihydriticus and Geoalkalibacter subterraneus, two haloalkaliphilic metal-reducing members of the Geobacteraceae.</title>
        <authorList>
            <person name="Badalamenti J.P."/>
            <person name="Torres C.I."/>
            <person name="Krajmalnik-Brown R."/>
            <person name="Bond D.R."/>
        </authorList>
    </citation>
    <scope>NUCLEOTIDE SEQUENCE [LARGE SCALE GENOMIC DNA]</scope>
    <source>
        <strain evidence="2 3">DSM 17813</strain>
    </source>
</reference>
<organism evidence="2 3">
    <name type="scientific">Geoalkalibacter ferrihydriticus DSM 17813</name>
    <dbReference type="NCBI Taxonomy" id="1121915"/>
    <lineage>
        <taxon>Bacteria</taxon>
        <taxon>Pseudomonadati</taxon>
        <taxon>Thermodesulfobacteriota</taxon>
        <taxon>Desulfuromonadia</taxon>
        <taxon>Desulfuromonadales</taxon>
        <taxon>Geoalkalibacteraceae</taxon>
        <taxon>Geoalkalibacter</taxon>
    </lineage>
</organism>
<accession>A0A0C2HHD0</accession>
<sequence>MYNIAISLALCVLTTIVLRALVGLNLWLSTILSLVVFTVCYLILTRMVMKKVAALMESAQRDLQAGRAEKAIKTLESGYRYGNWQFYVKAQINAQIGTLLFLRRDFAKAFDYLQKGFVRHWVAMAMLGICYMKRNQTTKMVETFDKAVAANKKEPLLWNLYAYCLERVGDKEKAIQVMEKGLKKVGGDENLSANLQALKDGRRMKMRLYGDLWYQFHLEKPGAVVKEQTKAVMGRRKIVRR</sequence>
<feature type="transmembrane region" description="Helical" evidence="1">
    <location>
        <begin position="29"/>
        <end position="49"/>
    </location>
</feature>
<dbReference type="EMBL" id="JWJD01000003">
    <property type="protein sequence ID" value="KIH76401.1"/>
    <property type="molecule type" value="Genomic_DNA"/>
</dbReference>
<gene>
    <name evidence="2" type="ORF">GFER_09190</name>
</gene>
<keyword evidence="3" id="KW-1185">Reference proteome</keyword>
<keyword evidence="1" id="KW-0472">Membrane</keyword>
<evidence type="ECO:0000313" key="3">
    <source>
        <dbReference type="Proteomes" id="UP000035068"/>
    </source>
</evidence>
<dbReference type="SUPFAM" id="SSF48452">
    <property type="entry name" value="TPR-like"/>
    <property type="match status" value="1"/>
</dbReference>
<dbReference type="Proteomes" id="UP000035068">
    <property type="component" value="Unassembled WGS sequence"/>
</dbReference>
<keyword evidence="1" id="KW-1133">Transmembrane helix</keyword>
<dbReference type="RefSeq" id="WP_040098862.1">
    <property type="nucleotide sequence ID" value="NZ_JWJD01000003.1"/>
</dbReference>
<proteinExistence type="predicted"/>
<dbReference type="InterPro" id="IPR011990">
    <property type="entry name" value="TPR-like_helical_dom_sf"/>
</dbReference>
<name>A0A0C2HHD0_9BACT</name>
<protein>
    <submittedName>
        <fullName evidence="2">Uncharacterized protein</fullName>
    </submittedName>
</protein>
<evidence type="ECO:0000256" key="1">
    <source>
        <dbReference type="SAM" id="Phobius"/>
    </source>
</evidence>
<comment type="caution">
    <text evidence="2">The sequence shown here is derived from an EMBL/GenBank/DDBJ whole genome shotgun (WGS) entry which is preliminary data.</text>
</comment>
<evidence type="ECO:0000313" key="2">
    <source>
        <dbReference type="EMBL" id="KIH76401.1"/>
    </source>
</evidence>
<keyword evidence="1" id="KW-0812">Transmembrane</keyword>
<dbReference type="AlphaFoldDB" id="A0A0C2HHD0"/>
<dbReference type="InterPro" id="IPR019734">
    <property type="entry name" value="TPR_rpt"/>
</dbReference>
<dbReference type="Gene3D" id="1.25.40.10">
    <property type="entry name" value="Tetratricopeptide repeat domain"/>
    <property type="match status" value="1"/>
</dbReference>